<reference evidence="2" key="1">
    <citation type="submission" date="2020-12" db="EMBL/GenBank/DDBJ databases">
        <authorList>
            <consortium name="Molecular Ecology Group"/>
        </authorList>
    </citation>
    <scope>NUCLEOTIDE SEQUENCE</scope>
    <source>
        <strain evidence="2">TBG_1078</strain>
    </source>
</reference>
<dbReference type="EMBL" id="CAJHUB010000776">
    <property type="protein sequence ID" value="CAD7693038.1"/>
    <property type="molecule type" value="Genomic_DNA"/>
</dbReference>
<proteinExistence type="predicted"/>
<dbReference type="Gene3D" id="3.10.110.10">
    <property type="entry name" value="Ubiquitin Conjugating Enzyme"/>
    <property type="match status" value="1"/>
</dbReference>
<dbReference type="PROSITE" id="PS50127">
    <property type="entry name" value="UBC_2"/>
    <property type="match status" value="1"/>
</dbReference>
<evidence type="ECO:0000313" key="3">
    <source>
        <dbReference type="Proteomes" id="UP000645828"/>
    </source>
</evidence>
<organism evidence="2 3">
    <name type="scientific">Nyctereutes procyonoides</name>
    <name type="common">Raccoon dog</name>
    <name type="synonym">Canis procyonoides</name>
    <dbReference type="NCBI Taxonomy" id="34880"/>
    <lineage>
        <taxon>Eukaryota</taxon>
        <taxon>Metazoa</taxon>
        <taxon>Chordata</taxon>
        <taxon>Craniata</taxon>
        <taxon>Vertebrata</taxon>
        <taxon>Euteleostomi</taxon>
        <taxon>Mammalia</taxon>
        <taxon>Eutheria</taxon>
        <taxon>Laurasiatheria</taxon>
        <taxon>Carnivora</taxon>
        <taxon>Caniformia</taxon>
        <taxon>Canidae</taxon>
        <taxon>Nyctereutes</taxon>
    </lineage>
</organism>
<dbReference type="SUPFAM" id="SSF54495">
    <property type="entry name" value="UBC-like"/>
    <property type="match status" value="1"/>
</dbReference>
<evidence type="ECO:0000259" key="1">
    <source>
        <dbReference type="PROSITE" id="PS50127"/>
    </source>
</evidence>
<name>A0A811ZX89_NYCPR</name>
<dbReference type="Pfam" id="PF00179">
    <property type="entry name" value="UQ_con"/>
    <property type="match status" value="1"/>
</dbReference>
<evidence type="ECO:0000313" key="2">
    <source>
        <dbReference type="EMBL" id="CAD7693038.1"/>
    </source>
</evidence>
<sequence length="110" mass="12700">MVLKWINKDLSDLDHDPPVQCSAHPVGDGMFHWQTTIMGPNESPCHDAVFFLTIHFSTGNPFKPPKVIFTIRIYLPNINSNGNICLNIPRSYARYKYNRISQEWTQSYAM</sequence>
<gene>
    <name evidence="2" type="ORF">NYPRO_LOCUS25830</name>
</gene>
<dbReference type="PANTHER" id="PTHR24068">
    <property type="entry name" value="UBIQUITIN-CONJUGATING ENZYME E2"/>
    <property type="match status" value="1"/>
</dbReference>
<dbReference type="Proteomes" id="UP000645828">
    <property type="component" value="Unassembled WGS sequence"/>
</dbReference>
<dbReference type="InterPro" id="IPR016135">
    <property type="entry name" value="UBQ-conjugating_enzyme/RWD"/>
</dbReference>
<feature type="domain" description="UBC core" evidence="1">
    <location>
        <begin position="1"/>
        <end position="110"/>
    </location>
</feature>
<protein>
    <submittedName>
        <fullName evidence="2">(raccoon dog) hypothetical protein</fullName>
    </submittedName>
</protein>
<accession>A0A811ZX89</accession>
<comment type="caution">
    <text evidence="2">The sequence shown here is derived from an EMBL/GenBank/DDBJ whole genome shotgun (WGS) entry which is preliminary data.</text>
</comment>
<keyword evidence="3" id="KW-1185">Reference proteome</keyword>
<dbReference type="AlphaFoldDB" id="A0A811ZX89"/>
<dbReference type="InterPro" id="IPR000608">
    <property type="entry name" value="UBC"/>
</dbReference>
<dbReference type="SMART" id="SM00212">
    <property type="entry name" value="UBCc"/>
    <property type="match status" value="1"/>
</dbReference>